<comment type="caution">
    <text evidence="6">The sequence shown here is derived from an EMBL/GenBank/DDBJ whole genome shotgun (WGS) entry which is preliminary data.</text>
</comment>
<gene>
    <name evidence="6" type="primary">pabB</name>
    <name evidence="6" type="ORF">BWY73_01286</name>
</gene>
<dbReference type="InterPro" id="IPR005802">
    <property type="entry name" value="ADC_synth_comp_1"/>
</dbReference>
<reference evidence="6" key="1">
    <citation type="submission" date="2017-02" db="EMBL/GenBank/DDBJ databases">
        <title>Delving into the versatile metabolic prowess of the omnipresent phylum Bacteroidetes.</title>
        <authorList>
            <person name="Nobu M.K."/>
            <person name="Mei R."/>
            <person name="Narihiro T."/>
            <person name="Kuroda K."/>
            <person name="Liu W.-T."/>
        </authorList>
    </citation>
    <scope>NUCLEOTIDE SEQUENCE</scope>
    <source>
        <strain evidence="6">ADurb.Bin417</strain>
    </source>
</reference>
<dbReference type="PROSITE" id="PS00770">
    <property type="entry name" value="AA_TRANSFER_CLASS_4"/>
    <property type="match status" value="1"/>
</dbReference>
<dbReference type="EMBL" id="MWAK01000246">
    <property type="protein sequence ID" value="OPZ90584.1"/>
    <property type="molecule type" value="Genomic_DNA"/>
</dbReference>
<keyword evidence="6" id="KW-0032">Aminotransferase</keyword>
<accession>A0A1V5MBG4</accession>
<dbReference type="Pfam" id="PF00425">
    <property type="entry name" value="Chorismate_bind"/>
    <property type="match status" value="1"/>
</dbReference>
<dbReference type="Gene3D" id="3.20.10.10">
    <property type="entry name" value="D-amino Acid Aminotransferase, subunit A, domain 2"/>
    <property type="match status" value="1"/>
</dbReference>
<evidence type="ECO:0000259" key="5">
    <source>
        <dbReference type="Pfam" id="PF00425"/>
    </source>
</evidence>
<dbReference type="Pfam" id="PF01063">
    <property type="entry name" value="Aminotran_4"/>
    <property type="match status" value="1"/>
</dbReference>
<evidence type="ECO:0000256" key="1">
    <source>
        <dbReference type="ARBA" id="ARBA00001933"/>
    </source>
</evidence>
<dbReference type="Gene3D" id="3.60.120.10">
    <property type="entry name" value="Anthranilate synthase"/>
    <property type="match status" value="1"/>
</dbReference>
<keyword evidence="6" id="KW-0808">Transferase</keyword>
<evidence type="ECO:0000256" key="3">
    <source>
        <dbReference type="ARBA" id="ARBA00022898"/>
    </source>
</evidence>
<dbReference type="SUPFAM" id="SSF56322">
    <property type="entry name" value="ADC synthase"/>
    <property type="match status" value="1"/>
</dbReference>
<feature type="domain" description="Chorismate-utilising enzyme C-terminal" evidence="5">
    <location>
        <begin position="130"/>
        <end position="381"/>
    </location>
</feature>
<dbReference type="PRINTS" id="PR00095">
    <property type="entry name" value="ANTSNTHASEI"/>
</dbReference>
<name>A0A1V5MBG4_UNCT6</name>
<keyword evidence="3 4" id="KW-0663">Pyridoxal phosphate</keyword>
<dbReference type="InterPro" id="IPR043132">
    <property type="entry name" value="BCAT-like_C"/>
</dbReference>
<comment type="similarity">
    <text evidence="2">Belongs to the class-IV pyridoxal-phosphate-dependent aminotransferase family.</text>
</comment>
<dbReference type="Gene3D" id="3.30.470.10">
    <property type="match status" value="1"/>
</dbReference>
<dbReference type="PANTHER" id="PTHR11236:SF50">
    <property type="entry name" value="AMINODEOXYCHORISMATE SYNTHASE COMPONENT 1"/>
    <property type="match status" value="1"/>
</dbReference>
<dbReference type="InterPro" id="IPR001544">
    <property type="entry name" value="Aminotrans_IV"/>
</dbReference>
<proteinExistence type="inferred from homology"/>
<dbReference type="SUPFAM" id="SSF56752">
    <property type="entry name" value="D-aminoacid aminotransferase-like PLP-dependent enzymes"/>
    <property type="match status" value="1"/>
</dbReference>
<evidence type="ECO:0000256" key="2">
    <source>
        <dbReference type="ARBA" id="ARBA00009320"/>
    </source>
</evidence>
<comment type="cofactor">
    <cofactor evidence="1 4">
        <name>pyridoxal 5'-phosphate</name>
        <dbReference type="ChEBI" id="CHEBI:597326"/>
    </cofactor>
</comment>
<dbReference type="GO" id="GO:0009396">
    <property type="term" value="P:folic acid-containing compound biosynthetic process"/>
    <property type="evidence" value="ECO:0007669"/>
    <property type="project" value="InterPro"/>
</dbReference>
<dbReference type="InterPro" id="IPR005801">
    <property type="entry name" value="ADC_synthase"/>
</dbReference>
<dbReference type="AlphaFoldDB" id="A0A1V5MBG4"/>
<dbReference type="GO" id="GO:0046820">
    <property type="term" value="F:4-amino-4-deoxychorismate synthase activity"/>
    <property type="evidence" value="ECO:0007669"/>
    <property type="project" value="UniProtKB-EC"/>
</dbReference>
<dbReference type="InterPro" id="IPR015890">
    <property type="entry name" value="Chorismate_C"/>
</dbReference>
<evidence type="ECO:0000256" key="4">
    <source>
        <dbReference type="RuleBase" id="RU004516"/>
    </source>
</evidence>
<dbReference type="GO" id="GO:0000162">
    <property type="term" value="P:L-tryptophan biosynthetic process"/>
    <property type="evidence" value="ECO:0007669"/>
    <property type="project" value="TreeGrafter"/>
</dbReference>
<evidence type="ECO:0000313" key="6">
    <source>
        <dbReference type="EMBL" id="OPZ90584.1"/>
    </source>
</evidence>
<dbReference type="InterPro" id="IPR018300">
    <property type="entry name" value="Aminotrans_IV_CS"/>
</dbReference>
<dbReference type="Proteomes" id="UP000485484">
    <property type="component" value="Unassembled WGS sequence"/>
</dbReference>
<dbReference type="InterPro" id="IPR043131">
    <property type="entry name" value="BCAT-like_N"/>
</dbReference>
<protein>
    <submittedName>
        <fullName evidence="6">Aminodeoxychorismate synthase component 1</fullName>
        <ecNumber evidence="6">2.6.1.85</ecNumber>
    </submittedName>
</protein>
<dbReference type="InterPro" id="IPR036038">
    <property type="entry name" value="Aminotransferase-like"/>
</dbReference>
<dbReference type="EC" id="2.6.1.85" evidence="6"/>
<sequence length="613" mass="68651">MAAASPARKNFVLLEDLRPGRGRRRRLLFHDPVEIVRAEEPAAVPAALEKLQEALKQGFYVAGHLDYEAGYGLDPFWEKRPKNRAAAGRPLLWFGVYRKPDTCPNPADSRFPIPSRPFYLGPLKLDTGWKEYARRAARVKEYIARGDVYQVNYTCRYRFDFRGDPLDLYRALHSRQSAGYAAFIRQGRLSILSLSPELFISLRGGLIVTRPMKGTAGRGRSPAEDAARVRRLAASSKERAENLMIVDLLRNDLGRICRTGSVRVTGLYEIESYETLHQMTSTIEGRLKRVDLPRIFAALFPCGSVTGAPKLRAMEIIAEIEKSPRGPYCGAIGWLGPGGRGLFNVAIRTLVIEDGRGEMGVGGGLTWNSRPAAEYRECRLKGDFLESVQAKSTARFRLLETLRWQGRTYLYRREHLARLKNSAAFFGFQCDLGKVNRALDAFAGRLEGGEYRVRLLLNRAGRIKIEAARLKETDAAPGLSRAAFYPAPVNSQNPFLYHKTTRRRLYNRAHRLATDRGLFDFIFKNERGELTEGAITNLFIEKNGRFFTPPAACGLLNGIWRREFLAAHPTASERILHPEDLAAADAVYLGNSVRGAVRIELVPAAAAGKVVIK</sequence>
<organism evidence="6">
    <name type="scientific">candidate division TA06 bacterium ADurb.Bin417</name>
    <dbReference type="NCBI Taxonomy" id="1852828"/>
    <lineage>
        <taxon>Bacteria</taxon>
        <taxon>Bacteria division TA06</taxon>
    </lineage>
</organism>
<dbReference type="NCBIfam" id="TIGR00553">
    <property type="entry name" value="pabB"/>
    <property type="match status" value="1"/>
</dbReference>
<dbReference type="PANTHER" id="PTHR11236">
    <property type="entry name" value="AMINOBENZOATE/ANTHRANILATE SYNTHASE"/>
    <property type="match status" value="1"/>
</dbReference>
<dbReference type="InterPro" id="IPR019999">
    <property type="entry name" value="Anth_synth_I-like"/>
</dbReference>